<dbReference type="CDD" id="cd01428">
    <property type="entry name" value="ADK"/>
    <property type="match status" value="1"/>
</dbReference>
<evidence type="ECO:0000259" key="8">
    <source>
        <dbReference type="Pfam" id="PF05191"/>
    </source>
</evidence>
<evidence type="ECO:0000313" key="9">
    <source>
        <dbReference type="EMBL" id="MBC8519337.1"/>
    </source>
</evidence>
<dbReference type="HAMAP" id="MF_00235">
    <property type="entry name" value="Adenylate_kinase_Adk"/>
    <property type="match status" value="1"/>
</dbReference>
<comment type="catalytic activity">
    <reaction evidence="6">
        <text>AMP + ATP = 2 ADP</text>
        <dbReference type="Rhea" id="RHEA:12973"/>
        <dbReference type="ChEBI" id="CHEBI:30616"/>
        <dbReference type="ChEBI" id="CHEBI:456215"/>
        <dbReference type="ChEBI" id="CHEBI:456216"/>
        <dbReference type="EC" id="2.7.4.3"/>
    </reaction>
</comment>
<evidence type="ECO:0000256" key="2">
    <source>
        <dbReference type="ARBA" id="ARBA00022727"/>
    </source>
</evidence>
<dbReference type="GO" id="GO:0005737">
    <property type="term" value="C:cytoplasm"/>
    <property type="evidence" value="ECO:0007669"/>
    <property type="project" value="UniProtKB-SubCell"/>
</dbReference>
<dbReference type="PRINTS" id="PR00094">
    <property type="entry name" value="ADENYLTKNASE"/>
</dbReference>
<keyword evidence="2" id="KW-0545">Nucleotide biosynthesis</keyword>
<comment type="subunit">
    <text evidence="6">Monomer.</text>
</comment>
<protein>
    <recommendedName>
        <fullName evidence="6">Adenylate kinase</fullName>
        <ecNumber evidence="6">2.7.4.3</ecNumber>
    </recommendedName>
</protein>
<feature type="non-terminal residue" evidence="9">
    <location>
        <position position="289"/>
    </location>
</feature>
<organism evidence="9 10">
    <name type="scientific">Candidatus Thiopontia autotrophica</name>
    <dbReference type="NCBI Taxonomy" id="2841688"/>
    <lineage>
        <taxon>Bacteria</taxon>
        <taxon>Pseudomonadati</taxon>
        <taxon>Pseudomonadota</taxon>
        <taxon>Gammaproteobacteria</taxon>
        <taxon>Candidatus Thiopontia</taxon>
    </lineage>
</organism>
<gene>
    <name evidence="9" type="ORF">H8D24_02885</name>
</gene>
<accession>A0A8J6P9M6</accession>
<dbReference type="PANTHER" id="PTHR23359">
    <property type="entry name" value="NUCLEOTIDE KINASE"/>
    <property type="match status" value="1"/>
</dbReference>
<keyword evidence="6" id="KW-0067">ATP-binding</keyword>
<sequence>MIRMALLGPEGSGKDEYANKLADKYGVPVVAVSELLRSEVESGSQLGLDIQKGQKGKKPVHDDLVLQVMYQRLSEKDVEDGFILEGGPKTSAQAEGVDAFLLRQGRGFAGVVLIRYDYDEFMESMTGRLTCRECGSIFNIYTSPPVVEKMCDECGGRLHRRVDDREETISRRLREYESVEEPLTKFYQDRLEIVEGGFDDKSVFKSISRAAEKLKKAAPEIQVSSTQEEETVMADEEKKKKAAAKKKVAAKKKKAASKKKVAAKKKKAAPKKKVAAKKKKAAPKKKVAA</sequence>
<dbReference type="Proteomes" id="UP000654401">
    <property type="component" value="Unassembled WGS sequence"/>
</dbReference>
<proteinExistence type="inferred from homology"/>
<comment type="similarity">
    <text evidence="5">Belongs to the adenylate kinase family.</text>
</comment>
<evidence type="ECO:0000256" key="3">
    <source>
        <dbReference type="ARBA" id="ARBA00022741"/>
    </source>
</evidence>
<dbReference type="Gene3D" id="3.40.50.300">
    <property type="entry name" value="P-loop containing nucleotide triphosphate hydrolases"/>
    <property type="match status" value="1"/>
</dbReference>
<dbReference type="Pfam" id="PF05191">
    <property type="entry name" value="ADK_lid"/>
    <property type="match status" value="1"/>
</dbReference>
<evidence type="ECO:0000256" key="4">
    <source>
        <dbReference type="ARBA" id="ARBA00022777"/>
    </source>
</evidence>
<evidence type="ECO:0000256" key="1">
    <source>
        <dbReference type="ARBA" id="ARBA00022679"/>
    </source>
</evidence>
<comment type="subcellular location">
    <subcellularLocation>
        <location evidence="6">Cytoplasm</location>
    </subcellularLocation>
</comment>
<dbReference type="EMBL" id="JACNFK010000021">
    <property type="protein sequence ID" value="MBC8519337.1"/>
    <property type="molecule type" value="Genomic_DNA"/>
</dbReference>
<keyword evidence="3 6" id="KW-0547">Nucleotide-binding</keyword>
<comment type="caution">
    <text evidence="9">The sequence shown here is derived from an EMBL/GenBank/DDBJ whole genome shotgun (WGS) entry which is preliminary data.</text>
</comment>
<dbReference type="GO" id="GO:0004017">
    <property type="term" value="F:AMP kinase activity"/>
    <property type="evidence" value="ECO:0007669"/>
    <property type="project" value="UniProtKB-EC"/>
</dbReference>
<evidence type="ECO:0000256" key="6">
    <source>
        <dbReference type="RuleBase" id="RU003331"/>
    </source>
</evidence>
<dbReference type="EC" id="2.7.4.3" evidence="6"/>
<dbReference type="SUPFAM" id="SSF52540">
    <property type="entry name" value="P-loop containing nucleoside triphosphate hydrolases"/>
    <property type="match status" value="1"/>
</dbReference>
<keyword evidence="4 5" id="KW-0418">Kinase</keyword>
<feature type="compositionally biased region" description="Basic residues" evidence="7">
    <location>
        <begin position="240"/>
        <end position="289"/>
    </location>
</feature>
<dbReference type="InterPro" id="IPR000850">
    <property type="entry name" value="Adenylat/UMP-CMP_kin"/>
</dbReference>
<dbReference type="GO" id="GO:0005524">
    <property type="term" value="F:ATP binding"/>
    <property type="evidence" value="ECO:0007669"/>
    <property type="project" value="UniProtKB-KW"/>
</dbReference>
<dbReference type="InterPro" id="IPR027417">
    <property type="entry name" value="P-loop_NTPase"/>
</dbReference>
<dbReference type="InterPro" id="IPR007862">
    <property type="entry name" value="Adenylate_kinase_lid-dom"/>
</dbReference>
<dbReference type="Pfam" id="PF00406">
    <property type="entry name" value="ADK"/>
    <property type="match status" value="1"/>
</dbReference>
<reference evidence="9 10" key="1">
    <citation type="submission" date="2020-08" db="EMBL/GenBank/DDBJ databases">
        <title>Bridging the membrane lipid divide: bacteria of the FCB group superphylum have the potential to synthesize archaeal ether lipids.</title>
        <authorList>
            <person name="Villanueva L."/>
            <person name="Von Meijenfeldt F.A.B."/>
            <person name="Westbye A.B."/>
            <person name="Yadav S."/>
            <person name="Hopmans E.C."/>
            <person name="Dutilh B.E."/>
            <person name="Sinninghe Damste J.S."/>
        </authorList>
    </citation>
    <scope>NUCLEOTIDE SEQUENCE [LARGE SCALE GENOMIC DNA]</scope>
    <source>
        <strain evidence="9">NIOZ-UU100</strain>
    </source>
</reference>
<evidence type="ECO:0000313" key="10">
    <source>
        <dbReference type="Proteomes" id="UP000654401"/>
    </source>
</evidence>
<keyword evidence="1 5" id="KW-0808">Transferase</keyword>
<feature type="region of interest" description="Disordered" evidence="7">
    <location>
        <begin position="220"/>
        <end position="289"/>
    </location>
</feature>
<feature type="domain" description="Adenylate kinase active site lid" evidence="8">
    <location>
        <begin position="128"/>
        <end position="163"/>
    </location>
</feature>
<name>A0A8J6P9M6_9GAMM</name>
<evidence type="ECO:0000256" key="5">
    <source>
        <dbReference type="RuleBase" id="RU003330"/>
    </source>
</evidence>
<dbReference type="AlphaFoldDB" id="A0A8J6P9M6"/>
<evidence type="ECO:0000256" key="7">
    <source>
        <dbReference type="SAM" id="MobiDB-lite"/>
    </source>
</evidence>